<proteinExistence type="inferred from homology"/>
<evidence type="ECO:0000256" key="1">
    <source>
        <dbReference type="ARBA" id="ARBA00006576"/>
    </source>
</evidence>
<keyword evidence="3" id="KW-0378">Hydrolase</keyword>
<dbReference type="RefSeq" id="WP_057768307.1">
    <property type="nucleotide sequence ID" value="NZ_JQAT01000001.1"/>
</dbReference>
<evidence type="ECO:0000256" key="2">
    <source>
        <dbReference type="ARBA" id="ARBA00022723"/>
    </source>
</evidence>
<dbReference type="OrthoDB" id="9802676at2"/>
<dbReference type="FunFam" id="3.40.140.10:FF:000011">
    <property type="entry name" value="tRNA-specific adenosine deaminase"/>
    <property type="match status" value="1"/>
</dbReference>
<gene>
    <name evidence="6" type="ORF">IV38_GL000570</name>
    <name evidence="7" type="ORF">IV40_GL000098</name>
</gene>
<feature type="domain" description="CMP/dCMP-type deaminase" evidence="5">
    <location>
        <begin position="1"/>
        <end position="116"/>
    </location>
</feature>
<dbReference type="PANTHER" id="PTHR11079:SF161">
    <property type="entry name" value="CMP_DCMP-TYPE DEAMINASE DOMAIN-CONTAINING PROTEIN"/>
    <property type="match status" value="1"/>
</dbReference>
<dbReference type="InterPro" id="IPR002125">
    <property type="entry name" value="CMP_dCMP_dom"/>
</dbReference>
<dbReference type="AlphaFoldDB" id="A0A0R2G902"/>
<evidence type="ECO:0000259" key="5">
    <source>
        <dbReference type="PROSITE" id="PS51747"/>
    </source>
</evidence>
<dbReference type="Proteomes" id="UP000051751">
    <property type="component" value="Unassembled WGS sequence"/>
</dbReference>
<dbReference type="Pfam" id="PF00383">
    <property type="entry name" value="dCMP_cyt_deam_1"/>
    <property type="match status" value="1"/>
</dbReference>
<dbReference type="CDD" id="cd01285">
    <property type="entry name" value="nucleoside_deaminase"/>
    <property type="match status" value="1"/>
</dbReference>
<dbReference type="InterPro" id="IPR016193">
    <property type="entry name" value="Cytidine_deaminase-like"/>
</dbReference>
<evidence type="ECO:0000256" key="4">
    <source>
        <dbReference type="ARBA" id="ARBA00022833"/>
    </source>
</evidence>
<dbReference type="SUPFAM" id="SSF53927">
    <property type="entry name" value="Cytidine deaminase-like"/>
    <property type="match status" value="1"/>
</dbReference>
<organism evidence="7 8">
    <name type="scientific">Lactobacillus selangorensis</name>
    <dbReference type="NCBI Taxonomy" id="81857"/>
    <lineage>
        <taxon>Bacteria</taxon>
        <taxon>Bacillati</taxon>
        <taxon>Bacillota</taxon>
        <taxon>Bacilli</taxon>
        <taxon>Lactobacillales</taxon>
        <taxon>Lactobacillaceae</taxon>
        <taxon>Lactobacillus</taxon>
    </lineage>
</organism>
<dbReference type="GO" id="GO:0047974">
    <property type="term" value="F:guanosine deaminase activity"/>
    <property type="evidence" value="ECO:0007669"/>
    <property type="project" value="TreeGrafter"/>
</dbReference>
<dbReference type="PROSITE" id="PS00903">
    <property type="entry name" value="CYT_DCMP_DEAMINASES_1"/>
    <property type="match status" value="1"/>
</dbReference>
<dbReference type="PATRIC" id="fig|81857.3.peg.574"/>
<name>A0A0R2G902_9LACO</name>
<reference evidence="8 9" key="1">
    <citation type="journal article" date="2015" name="Genome Announc.">
        <title>Expanding the biotechnology potential of lactobacilli through comparative genomics of 213 strains and associated genera.</title>
        <authorList>
            <person name="Sun Z."/>
            <person name="Harris H.M."/>
            <person name="McCann A."/>
            <person name="Guo C."/>
            <person name="Argimon S."/>
            <person name="Zhang W."/>
            <person name="Yang X."/>
            <person name="Jeffery I.B."/>
            <person name="Cooney J.C."/>
            <person name="Kagawa T.F."/>
            <person name="Liu W."/>
            <person name="Song Y."/>
            <person name="Salvetti E."/>
            <person name="Wrobel A."/>
            <person name="Rasinkangas P."/>
            <person name="Parkhill J."/>
            <person name="Rea M.C."/>
            <person name="O'Sullivan O."/>
            <person name="Ritari J."/>
            <person name="Douillard F.P."/>
            <person name="Paul Ross R."/>
            <person name="Yang R."/>
            <person name="Briner A.E."/>
            <person name="Felis G.E."/>
            <person name="de Vos W.M."/>
            <person name="Barrangou R."/>
            <person name="Klaenhammer T.R."/>
            <person name="Caufield P.W."/>
            <person name="Cui Y."/>
            <person name="Zhang H."/>
            <person name="O'Toole P.W."/>
        </authorList>
    </citation>
    <scope>NUCLEOTIDE SEQUENCE [LARGE SCALE GENOMIC DNA]</scope>
    <source>
        <strain evidence="6 9">ATCC BAA-66</strain>
        <strain evidence="7 8">DSM 13344</strain>
    </source>
</reference>
<dbReference type="PROSITE" id="PS51747">
    <property type="entry name" value="CYT_DCMP_DEAMINASES_2"/>
    <property type="match status" value="1"/>
</dbReference>
<keyword evidence="2" id="KW-0479">Metal-binding</keyword>
<keyword evidence="8" id="KW-1185">Reference proteome</keyword>
<evidence type="ECO:0000313" key="7">
    <source>
        <dbReference type="EMBL" id="KRN33788.1"/>
    </source>
</evidence>
<accession>A0A0R2G902</accession>
<keyword evidence="4" id="KW-0862">Zinc</keyword>
<dbReference type="PANTHER" id="PTHR11079">
    <property type="entry name" value="CYTOSINE DEAMINASE FAMILY MEMBER"/>
    <property type="match status" value="1"/>
</dbReference>
<evidence type="ECO:0000313" key="6">
    <source>
        <dbReference type="EMBL" id="KRN29683.1"/>
    </source>
</evidence>
<comment type="similarity">
    <text evidence="1">Belongs to the cytidine and deoxycytidylate deaminase family.</text>
</comment>
<dbReference type="GO" id="GO:0006152">
    <property type="term" value="P:purine nucleoside catabolic process"/>
    <property type="evidence" value="ECO:0007669"/>
    <property type="project" value="TreeGrafter"/>
</dbReference>
<protein>
    <submittedName>
        <fullName evidence="7">Guanine deaminase</fullName>
    </submittedName>
</protein>
<sequence>MSYEPKFMQLAESEAESNILTHQGSPFGCVITKNGQLVAEGHNRVLITNDPTAHGEITTIRVACAELKTHDLSGCELYTTGYPCAMCLGAIIWANIKTVYYGNTPQDAAKIGFRDQFIYDFIQGGMQNKDVLALTQKDHDLTIRSFNDFAADQNKTLY</sequence>
<dbReference type="STRING" id="81857.IV38_GL000570"/>
<evidence type="ECO:0000313" key="8">
    <source>
        <dbReference type="Proteomes" id="UP000051645"/>
    </source>
</evidence>
<dbReference type="Proteomes" id="UP000051645">
    <property type="component" value="Unassembled WGS sequence"/>
</dbReference>
<dbReference type="GO" id="GO:0008270">
    <property type="term" value="F:zinc ion binding"/>
    <property type="evidence" value="ECO:0007669"/>
    <property type="project" value="InterPro"/>
</dbReference>
<evidence type="ECO:0000256" key="3">
    <source>
        <dbReference type="ARBA" id="ARBA00022801"/>
    </source>
</evidence>
<dbReference type="EMBL" id="JQAT01000001">
    <property type="protein sequence ID" value="KRN29683.1"/>
    <property type="molecule type" value="Genomic_DNA"/>
</dbReference>
<comment type="caution">
    <text evidence="7">The sequence shown here is derived from an EMBL/GenBank/DDBJ whole genome shotgun (WGS) entry which is preliminary data.</text>
</comment>
<dbReference type="EMBL" id="JQAZ01000001">
    <property type="protein sequence ID" value="KRN33788.1"/>
    <property type="molecule type" value="Genomic_DNA"/>
</dbReference>
<dbReference type="Gene3D" id="3.40.140.10">
    <property type="entry name" value="Cytidine Deaminase, domain 2"/>
    <property type="match status" value="1"/>
</dbReference>
<evidence type="ECO:0000313" key="9">
    <source>
        <dbReference type="Proteomes" id="UP000051751"/>
    </source>
</evidence>
<dbReference type="InterPro" id="IPR016192">
    <property type="entry name" value="APOBEC/CMP_deaminase_Zn-bd"/>
</dbReference>